<feature type="compositionally biased region" description="Basic and acidic residues" evidence="10">
    <location>
        <begin position="403"/>
        <end position="414"/>
    </location>
</feature>
<dbReference type="SUPFAM" id="SSF57850">
    <property type="entry name" value="RING/U-box"/>
    <property type="match status" value="1"/>
</dbReference>
<evidence type="ECO:0000256" key="7">
    <source>
        <dbReference type="ARBA" id="ARBA00022786"/>
    </source>
</evidence>
<accession>A0A4P7NJH8</accession>
<dbReference type="GO" id="GO:0030915">
    <property type="term" value="C:Smc5-Smc6 complex"/>
    <property type="evidence" value="ECO:0007669"/>
    <property type="project" value="InterPro"/>
</dbReference>
<dbReference type="InterPro" id="IPR013083">
    <property type="entry name" value="Znf_RING/FYVE/PHD"/>
</dbReference>
<evidence type="ECO:0000256" key="3">
    <source>
        <dbReference type="ARBA" id="ARBA00008212"/>
    </source>
</evidence>
<feature type="compositionally biased region" description="Polar residues" evidence="10">
    <location>
        <begin position="8"/>
        <end position="23"/>
    </location>
</feature>
<keyword evidence="7" id="KW-0833">Ubl conjugation pathway</keyword>
<feature type="region of interest" description="Disordered" evidence="10">
    <location>
        <begin position="359"/>
        <end position="414"/>
    </location>
</feature>
<evidence type="ECO:0000256" key="6">
    <source>
        <dbReference type="ARBA" id="ARBA00022771"/>
    </source>
</evidence>
<keyword evidence="4" id="KW-0808">Transferase</keyword>
<feature type="region of interest" description="Disordered" evidence="10">
    <location>
        <begin position="193"/>
        <end position="212"/>
    </location>
</feature>
<dbReference type="Pfam" id="PF11789">
    <property type="entry name" value="zf-Nse"/>
    <property type="match status" value="1"/>
</dbReference>
<feature type="compositionally biased region" description="Acidic residues" evidence="10">
    <location>
        <begin position="374"/>
        <end position="385"/>
    </location>
</feature>
<keyword evidence="6" id="KW-0863">Zinc-finger</keyword>
<evidence type="ECO:0000256" key="10">
    <source>
        <dbReference type="SAM" id="MobiDB-lite"/>
    </source>
</evidence>
<evidence type="ECO:0000256" key="9">
    <source>
        <dbReference type="ARBA" id="ARBA00023242"/>
    </source>
</evidence>
<keyword evidence="9" id="KW-0539">Nucleus</keyword>
<feature type="compositionally biased region" description="Basic and acidic residues" evidence="10">
    <location>
        <begin position="359"/>
        <end position="373"/>
    </location>
</feature>
<dbReference type="InterPro" id="IPR026846">
    <property type="entry name" value="Nse2(Mms21)"/>
</dbReference>
<dbReference type="Gene3D" id="3.30.40.10">
    <property type="entry name" value="Zinc/RING finger domain, C3HC4 (zinc finger)"/>
    <property type="match status" value="1"/>
</dbReference>
<feature type="region of interest" description="Disordered" evidence="10">
    <location>
        <begin position="151"/>
        <end position="170"/>
    </location>
</feature>
<evidence type="ECO:0000256" key="8">
    <source>
        <dbReference type="ARBA" id="ARBA00022833"/>
    </source>
</evidence>
<organism evidence="11 12">
    <name type="scientific">Pyricularia oryzae</name>
    <name type="common">Rice blast fungus</name>
    <name type="synonym">Magnaporthe oryzae</name>
    <dbReference type="NCBI Taxonomy" id="318829"/>
    <lineage>
        <taxon>Eukaryota</taxon>
        <taxon>Fungi</taxon>
        <taxon>Dikarya</taxon>
        <taxon>Ascomycota</taxon>
        <taxon>Pezizomycotina</taxon>
        <taxon>Sordariomycetes</taxon>
        <taxon>Sordariomycetidae</taxon>
        <taxon>Magnaporthales</taxon>
        <taxon>Pyriculariaceae</taxon>
        <taxon>Pyricularia</taxon>
    </lineage>
</organism>
<evidence type="ECO:0000256" key="5">
    <source>
        <dbReference type="ARBA" id="ARBA00022723"/>
    </source>
</evidence>
<sequence length="414" mass="45925">MSRRLVKGSSSGRRTDNVATYTPSMPAYQPPAFPLGDEGRRALSSISGSGDLAGAYEAQLGRSLKHLPAAVAIINDRLKARRDDVDAAARRRHNQGTMEPTPADEQAEEALRRLERDVPRLARELEAADRAAIDAKRALFNLKAALREANTSVQQAQPRQMRERAADGGESTMRFEDIEDVDEFLATVRAAGAEWEDDEGADEEERRGPPAPLRLFKESRARLAAEYEAEGVVEKYAENNDYIAFKRHWHDGLHPNEDKAMPDASRWFDEDGNPRLDEDGGDDDDDDDIAYGPAVTSTRCPVTLLPFQEPITSKKCKHTFEKSAIASMFRGQGEKDCPMGGCVKKLTFADFHEDPIMKRKIERAKQREARGVESDGEGEEDDDGNNPDASMVETGARNKGRPIKREVKRGSSPS</sequence>
<feature type="region of interest" description="Disordered" evidence="10">
    <location>
        <begin position="85"/>
        <end position="107"/>
    </location>
</feature>
<evidence type="ECO:0000313" key="11">
    <source>
        <dbReference type="EMBL" id="QBZ62140.1"/>
    </source>
</evidence>
<proteinExistence type="inferred from homology"/>
<reference evidence="11 12" key="1">
    <citation type="journal article" date="2019" name="Mol. Biol. Evol.">
        <title>Blast fungal genomes show frequent chromosomal changes, gene gains and losses, and effector gene turnover.</title>
        <authorList>
            <person name="Gomez Luciano L.B."/>
            <person name="Jason Tsai I."/>
            <person name="Chuma I."/>
            <person name="Tosa Y."/>
            <person name="Chen Y.H."/>
            <person name="Li J.Y."/>
            <person name="Li M.Y."/>
            <person name="Jade Lu M.Y."/>
            <person name="Nakayashiki H."/>
            <person name="Li W.H."/>
        </authorList>
    </citation>
    <scope>NUCLEOTIDE SEQUENCE [LARGE SCALE GENOMIC DNA]</scope>
    <source>
        <strain evidence="11">MZ5-1-6</strain>
    </source>
</reference>
<comment type="similarity">
    <text evidence="3">Belongs to the NSE2 family.</text>
</comment>
<feature type="compositionally biased region" description="Basic and acidic residues" evidence="10">
    <location>
        <begin position="253"/>
        <end position="278"/>
    </location>
</feature>
<dbReference type="PROSITE" id="PS51044">
    <property type="entry name" value="ZF_SP_RING"/>
    <property type="match status" value="1"/>
</dbReference>
<dbReference type="AlphaFoldDB" id="A0A4P7NJH8"/>
<feature type="compositionally biased region" description="Acidic residues" evidence="10">
    <location>
        <begin position="194"/>
        <end position="203"/>
    </location>
</feature>
<name>A0A4P7NJH8_PYROR</name>
<evidence type="ECO:0000256" key="2">
    <source>
        <dbReference type="ARBA" id="ARBA00004718"/>
    </source>
</evidence>
<dbReference type="GO" id="GO:0008270">
    <property type="term" value="F:zinc ion binding"/>
    <property type="evidence" value="ECO:0007669"/>
    <property type="project" value="UniProtKB-KW"/>
</dbReference>
<dbReference type="EMBL" id="CP034208">
    <property type="protein sequence ID" value="QBZ62140.1"/>
    <property type="molecule type" value="Genomic_DNA"/>
</dbReference>
<evidence type="ECO:0000313" key="12">
    <source>
        <dbReference type="Proteomes" id="UP000294847"/>
    </source>
</evidence>
<dbReference type="PANTHER" id="PTHR21330:SF1">
    <property type="entry name" value="E3 SUMO-PROTEIN LIGASE NSE2"/>
    <property type="match status" value="1"/>
</dbReference>
<evidence type="ECO:0000256" key="4">
    <source>
        <dbReference type="ARBA" id="ARBA00022679"/>
    </source>
</evidence>
<dbReference type="InterPro" id="IPR004181">
    <property type="entry name" value="Znf_MIZ"/>
</dbReference>
<dbReference type="CDD" id="cd16651">
    <property type="entry name" value="SPL-RING_NSE2"/>
    <property type="match status" value="1"/>
</dbReference>
<dbReference type="GO" id="GO:0016925">
    <property type="term" value="P:protein sumoylation"/>
    <property type="evidence" value="ECO:0007669"/>
    <property type="project" value="UniProtKB-UniPathway"/>
</dbReference>
<comment type="pathway">
    <text evidence="2">Protein modification; protein sumoylation.</text>
</comment>
<gene>
    <name evidence="11" type="ORF">PoMZ_11015</name>
</gene>
<dbReference type="GO" id="GO:0061665">
    <property type="term" value="F:SUMO ligase activity"/>
    <property type="evidence" value="ECO:0007669"/>
    <property type="project" value="TreeGrafter"/>
</dbReference>
<dbReference type="PANTHER" id="PTHR21330">
    <property type="entry name" value="E3 SUMO-PROTEIN LIGASE NSE2"/>
    <property type="match status" value="1"/>
</dbReference>
<evidence type="ECO:0000256" key="1">
    <source>
        <dbReference type="ARBA" id="ARBA00004123"/>
    </source>
</evidence>
<protein>
    <submittedName>
        <fullName evidence="11">Uncharacterized protein</fullName>
    </submittedName>
</protein>
<feature type="region of interest" description="Disordered" evidence="10">
    <location>
        <begin position="253"/>
        <end position="294"/>
    </location>
</feature>
<comment type="subcellular location">
    <subcellularLocation>
        <location evidence="1">Nucleus</location>
    </subcellularLocation>
</comment>
<feature type="compositionally biased region" description="Acidic residues" evidence="10">
    <location>
        <begin position="279"/>
        <end position="289"/>
    </location>
</feature>
<keyword evidence="5" id="KW-0479">Metal-binding</keyword>
<dbReference type="UniPathway" id="UPA00886"/>
<keyword evidence="8" id="KW-0862">Zinc</keyword>
<dbReference type="GO" id="GO:0005634">
    <property type="term" value="C:nucleus"/>
    <property type="evidence" value="ECO:0007669"/>
    <property type="project" value="UniProtKB-SubCell"/>
</dbReference>
<dbReference type="Proteomes" id="UP000294847">
    <property type="component" value="Chromosome 5"/>
</dbReference>
<feature type="region of interest" description="Disordered" evidence="10">
    <location>
        <begin position="1"/>
        <end position="41"/>
    </location>
</feature>
<dbReference type="GO" id="GO:0000724">
    <property type="term" value="P:double-strand break repair via homologous recombination"/>
    <property type="evidence" value="ECO:0007669"/>
    <property type="project" value="InterPro"/>
</dbReference>